<dbReference type="InterPro" id="IPR018365">
    <property type="entry name" value="Cell_cycle_FtsW-rel_CS"/>
</dbReference>
<keyword evidence="4 17" id="KW-0812">Transmembrane</keyword>
<feature type="transmembrane region" description="Helical" evidence="17">
    <location>
        <begin position="199"/>
        <end position="218"/>
    </location>
</feature>
<proteinExistence type="inferred from homology"/>
<evidence type="ECO:0000256" key="12">
    <source>
        <dbReference type="ARBA" id="ARBA00041185"/>
    </source>
</evidence>
<dbReference type="GO" id="GO:0032153">
    <property type="term" value="C:cell division site"/>
    <property type="evidence" value="ECO:0007669"/>
    <property type="project" value="TreeGrafter"/>
</dbReference>
<dbReference type="GO" id="GO:0009252">
    <property type="term" value="P:peptidoglycan biosynthetic process"/>
    <property type="evidence" value="ECO:0007669"/>
    <property type="project" value="UniProtKB-KW"/>
</dbReference>
<evidence type="ECO:0000256" key="3">
    <source>
        <dbReference type="ARBA" id="ARBA00022679"/>
    </source>
</evidence>
<dbReference type="PROSITE" id="PS00428">
    <property type="entry name" value="FTSW_RODA_SPOVE"/>
    <property type="match status" value="1"/>
</dbReference>
<feature type="transmembrane region" description="Helical" evidence="17">
    <location>
        <begin position="119"/>
        <end position="140"/>
    </location>
</feature>
<dbReference type="PANTHER" id="PTHR30474">
    <property type="entry name" value="CELL CYCLE PROTEIN"/>
    <property type="match status" value="1"/>
</dbReference>
<evidence type="ECO:0000256" key="1">
    <source>
        <dbReference type="ARBA" id="ARBA00004141"/>
    </source>
</evidence>
<dbReference type="InterPro" id="IPR001182">
    <property type="entry name" value="FtsW/RodA"/>
</dbReference>
<dbReference type="GO" id="GO:0005886">
    <property type="term" value="C:plasma membrane"/>
    <property type="evidence" value="ECO:0007669"/>
    <property type="project" value="TreeGrafter"/>
</dbReference>
<feature type="transmembrane region" description="Helical" evidence="17">
    <location>
        <begin position="360"/>
        <end position="381"/>
    </location>
</feature>
<keyword evidence="8 17" id="KW-0472">Membrane</keyword>
<evidence type="ECO:0000256" key="13">
    <source>
        <dbReference type="ARBA" id="ARBA00041418"/>
    </source>
</evidence>
<dbReference type="AlphaFoldDB" id="A0A6G8AN34"/>
<dbReference type="GO" id="GO:0008360">
    <property type="term" value="P:regulation of cell shape"/>
    <property type="evidence" value="ECO:0007669"/>
    <property type="project" value="UniProtKB-KW"/>
</dbReference>
<evidence type="ECO:0000256" key="4">
    <source>
        <dbReference type="ARBA" id="ARBA00022692"/>
    </source>
</evidence>
<gene>
    <name evidence="18" type="ORF">G7081_04275</name>
</gene>
<organism evidence="18 19">
    <name type="scientific">Vagococcus coleopterorum</name>
    <dbReference type="NCBI Taxonomy" id="2714946"/>
    <lineage>
        <taxon>Bacteria</taxon>
        <taxon>Bacillati</taxon>
        <taxon>Bacillota</taxon>
        <taxon>Bacilli</taxon>
        <taxon>Lactobacillales</taxon>
        <taxon>Enterococcaceae</taxon>
        <taxon>Vagococcus</taxon>
    </lineage>
</organism>
<feature type="transmembrane region" description="Helical" evidence="17">
    <location>
        <begin position="294"/>
        <end position="315"/>
    </location>
</feature>
<evidence type="ECO:0000256" key="8">
    <source>
        <dbReference type="ARBA" id="ARBA00023136"/>
    </source>
</evidence>
<dbReference type="GO" id="GO:0008955">
    <property type="term" value="F:peptidoglycan glycosyltransferase activity"/>
    <property type="evidence" value="ECO:0007669"/>
    <property type="project" value="UniProtKB-EC"/>
</dbReference>
<dbReference type="GO" id="GO:0015648">
    <property type="term" value="F:lipid-linked peptidoglycan transporter activity"/>
    <property type="evidence" value="ECO:0007669"/>
    <property type="project" value="TreeGrafter"/>
</dbReference>
<evidence type="ECO:0000256" key="17">
    <source>
        <dbReference type="SAM" id="Phobius"/>
    </source>
</evidence>
<keyword evidence="3" id="KW-0808">Transferase</keyword>
<feature type="transmembrane region" description="Helical" evidence="17">
    <location>
        <begin position="327"/>
        <end position="354"/>
    </location>
</feature>
<dbReference type="RefSeq" id="WP_166007710.1">
    <property type="nucleotide sequence ID" value="NZ_CP049886.1"/>
</dbReference>
<dbReference type="KEGG" id="vah:G7081_04275"/>
<evidence type="ECO:0000256" key="9">
    <source>
        <dbReference type="ARBA" id="ARBA00032370"/>
    </source>
</evidence>
<evidence type="ECO:0000256" key="2">
    <source>
        <dbReference type="ARBA" id="ARBA00022676"/>
    </source>
</evidence>
<evidence type="ECO:0000256" key="14">
    <source>
        <dbReference type="ARBA" id="ARBA00044770"/>
    </source>
</evidence>
<dbReference type="EMBL" id="CP049886">
    <property type="protein sequence ID" value="QIL46335.1"/>
    <property type="molecule type" value="Genomic_DNA"/>
</dbReference>
<accession>A0A6G8AN34</accession>
<evidence type="ECO:0000256" key="16">
    <source>
        <dbReference type="ARBA" id="ARBA00049966"/>
    </source>
</evidence>
<evidence type="ECO:0000256" key="7">
    <source>
        <dbReference type="ARBA" id="ARBA00022989"/>
    </source>
</evidence>
<evidence type="ECO:0000313" key="19">
    <source>
        <dbReference type="Proteomes" id="UP000500890"/>
    </source>
</evidence>
<feature type="transmembrane region" description="Helical" evidence="17">
    <location>
        <begin position="12"/>
        <end position="31"/>
    </location>
</feature>
<evidence type="ECO:0000313" key="18">
    <source>
        <dbReference type="EMBL" id="QIL46335.1"/>
    </source>
</evidence>
<reference evidence="18 19" key="1">
    <citation type="submission" date="2020-03" db="EMBL/GenBank/DDBJ databases">
        <title>Vagococcus sp. nov., isolated from beetles.</title>
        <authorList>
            <person name="Hyun D.-W."/>
            <person name="Bae J.-W."/>
        </authorList>
    </citation>
    <scope>NUCLEOTIDE SEQUENCE [LARGE SCALE GENOMIC DNA]</scope>
    <source>
        <strain evidence="18 19">HDW17A</strain>
    </source>
</reference>
<feature type="transmembrane region" description="Helical" evidence="17">
    <location>
        <begin position="81"/>
        <end position="99"/>
    </location>
</feature>
<keyword evidence="2" id="KW-0328">Glycosyltransferase</keyword>
<evidence type="ECO:0000256" key="5">
    <source>
        <dbReference type="ARBA" id="ARBA00022960"/>
    </source>
</evidence>
<dbReference type="GO" id="GO:0051301">
    <property type="term" value="P:cell division"/>
    <property type="evidence" value="ECO:0007669"/>
    <property type="project" value="InterPro"/>
</dbReference>
<dbReference type="PANTHER" id="PTHR30474:SF2">
    <property type="entry name" value="PEPTIDOGLYCAN GLYCOSYLTRANSFERASE FTSW-RELATED"/>
    <property type="match status" value="1"/>
</dbReference>
<keyword evidence="6" id="KW-0573">Peptidoglycan synthesis</keyword>
<name>A0A6G8AN34_9ENTE</name>
<keyword evidence="19" id="KW-1185">Reference proteome</keyword>
<protein>
    <recommendedName>
        <fullName evidence="12">Probable peptidoglycan glycosyltransferase FtsW</fullName>
        <ecNumber evidence="14">2.4.99.28</ecNumber>
    </recommendedName>
    <alternativeName>
        <fullName evidence="13">Cell division protein FtsW</fullName>
    </alternativeName>
    <alternativeName>
        <fullName evidence="10">Cell wall polymerase</fullName>
    </alternativeName>
    <alternativeName>
        <fullName evidence="9">Peptidoglycan polymerase</fullName>
    </alternativeName>
</protein>
<evidence type="ECO:0000256" key="6">
    <source>
        <dbReference type="ARBA" id="ARBA00022984"/>
    </source>
</evidence>
<keyword evidence="5" id="KW-0133">Cell shape</keyword>
<evidence type="ECO:0000256" key="11">
    <source>
        <dbReference type="ARBA" id="ARBA00038053"/>
    </source>
</evidence>
<comment type="similarity">
    <text evidence="11">Belongs to the SEDS family. FtsW subfamily.</text>
</comment>
<keyword evidence="7 17" id="KW-1133">Transmembrane helix</keyword>
<comment type="catalytic activity">
    <reaction evidence="15">
        <text>[GlcNAc-(1-&gt;4)-Mur2Ac(oyl-L-Ala-gamma-D-Glu-L-Lys-D-Ala-D-Ala)](n)-di-trans,octa-cis-undecaprenyl diphosphate + beta-D-GlcNAc-(1-&gt;4)-Mur2Ac(oyl-L-Ala-gamma-D-Glu-L-Lys-D-Ala-D-Ala)-di-trans,octa-cis-undecaprenyl diphosphate = [GlcNAc-(1-&gt;4)-Mur2Ac(oyl-L-Ala-gamma-D-Glu-L-Lys-D-Ala-D-Ala)](n+1)-di-trans,octa-cis-undecaprenyl diphosphate + di-trans,octa-cis-undecaprenyl diphosphate + H(+)</text>
        <dbReference type="Rhea" id="RHEA:23708"/>
        <dbReference type="Rhea" id="RHEA-COMP:9602"/>
        <dbReference type="Rhea" id="RHEA-COMP:9603"/>
        <dbReference type="ChEBI" id="CHEBI:15378"/>
        <dbReference type="ChEBI" id="CHEBI:58405"/>
        <dbReference type="ChEBI" id="CHEBI:60033"/>
        <dbReference type="ChEBI" id="CHEBI:78435"/>
        <dbReference type="EC" id="2.4.99.28"/>
    </reaction>
</comment>
<comment type="subcellular location">
    <subcellularLocation>
        <location evidence="1">Membrane</location>
        <topology evidence="1">Multi-pass membrane protein</topology>
    </subcellularLocation>
</comment>
<dbReference type="Pfam" id="PF01098">
    <property type="entry name" value="FTSW_RODA_SPOVE"/>
    <property type="match status" value="1"/>
</dbReference>
<evidence type="ECO:0000256" key="15">
    <source>
        <dbReference type="ARBA" id="ARBA00049902"/>
    </source>
</evidence>
<dbReference type="Proteomes" id="UP000500890">
    <property type="component" value="Chromosome"/>
</dbReference>
<dbReference type="EC" id="2.4.99.28" evidence="14"/>
<feature type="transmembrane region" description="Helical" evidence="17">
    <location>
        <begin position="51"/>
        <end position="69"/>
    </location>
</feature>
<sequence length="408" mass="44882">MGKKARKTAYLDYTILVPYIVLSIVGVIMSYSASSYRLMNSNPPQAPWADALKQIIFLIGSLIIIAIIYKFKTKVFQNRNFIVFGLIVVSLMLLATRFTPLGQEVNGARGWLKLGPLGMIQPAEFLKVMLIWYLSYILARRQDGISNNFKQAVMRPMMLVGALIGLVLIQPDTGGALILILITLVMLLSSGISYYYSLVVAGAGALVSLFVIQVLPAIPKSFYPSNFQHIYGRFQSFKNPFTDAFGDGHQMVNSYYAMYRGGWLGQGLGNSIQKKGFLPEAHSDFMFAIVLEELGLIVGIILLLLLLFLTLRVMAIGVNASTPFNSLMCIGVGGMLLIQTIVNVGGITGLIPLTGVTFPFLSQGGSSLVTLSIGIGFVLNIRADELKRRHMKEVHNQNQGELVQMKRI</sequence>
<comment type="function">
    <text evidence="16">Peptidoglycan polymerase that is essential for cell division.</text>
</comment>
<feature type="transmembrane region" description="Helical" evidence="17">
    <location>
        <begin position="152"/>
        <end position="169"/>
    </location>
</feature>
<evidence type="ECO:0000256" key="10">
    <source>
        <dbReference type="ARBA" id="ARBA00033270"/>
    </source>
</evidence>
<feature type="transmembrane region" description="Helical" evidence="17">
    <location>
        <begin position="175"/>
        <end position="192"/>
    </location>
</feature>